<dbReference type="GO" id="GO:0005634">
    <property type="term" value="C:nucleus"/>
    <property type="evidence" value="ECO:0007669"/>
    <property type="project" value="UniProtKB-SubCell"/>
</dbReference>
<sequence length="197" mass="22292">MAFTYRMGRATVSNIVENVCDAIWKNLQPIVMPEPSADIWKASESVFREKWNFLHCVAATDGKHVRIKAQGSQFLNYKKYHSILLLALVDGNKRFLSVGVGQYGKVSDGNVFMNSSMGKRLASKTFRLPPDEDLGGDLLPYAEDITVADEAFPLKRFLMRPYPRSARRLSESERIFNNRLLRSRNTVENAFGILASV</sequence>
<dbReference type="InterPro" id="IPR027806">
    <property type="entry name" value="HARBI1_dom"/>
</dbReference>
<evidence type="ECO:0000256" key="6">
    <source>
        <dbReference type="ARBA" id="ARBA00022801"/>
    </source>
</evidence>
<dbReference type="Pfam" id="PF13359">
    <property type="entry name" value="DDE_Tnp_4"/>
    <property type="match status" value="1"/>
</dbReference>
<dbReference type="GO" id="GO:0046872">
    <property type="term" value="F:metal ion binding"/>
    <property type="evidence" value="ECO:0007669"/>
    <property type="project" value="UniProtKB-KW"/>
</dbReference>
<evidence type="ECO:0000259" key="8">
    <source>
        <dbReference type="Pfam" id="PF13359"/>
    </source>
</evidence>
<dbReference type="AlphaFoldDB" id="A0A6J2YBL2"/>
<name>A0A6J2YBL2_SITOR</name>
<keyword evidence="4" id="KW-0540">Nuclease</keyword>
<dbReference type="KEGG" id="soy:115885504"/>
<dbReference type="RefSeq" id="XP_030760310.1">
    <property type="nucleotide sequence ID" value="XM_030904450.1"/>
</dbReference>
<keyword evidence="6" id="KW-0378">Hydrolase</keyword>
<accession>A0A6J2YBL2</accession>
<comment type="subcellular location">
    <subcellularLocation>
        <location evidence="2">Nucleus</location>
    </subcellularLocation>
</comment>
<feature type="domain" description="DDE Tnp4" evidence="8">
    <location>
        <begin position="61"/>
        <end position="194"/>
    </location>
</feature>
<evidence type="ECO:0000256" key="4">
    <source>
        <dbReference type="ARBA" id="ARBA00022722"/>
    </source>
</evidence>
<protein>
    <submittedName>
        <fullName evidence="10">Uncharacterized protein LOC115885504</fullName>
    </submittedName>
</protein>
<proteinExistence type="inferred from homology"/>
<dbReference type="OrthoDB" id="6749593at2759"/>
<evidence type="ECO:0000256" key="3">
    <source>
        <dbReference type="ARBA" id="ARBA00006958"/>
    </source>
</evidence>
<dbReference type="InterPro" id="IPR045249">
    <property type="entry name" value="HARBI1-like"/>
</dbReference>
<organism evidence="9 10">
    <name type="scientific">Sitophilus oryzae</name>
    <name type="common">Rice weevil</name>
    <name type="synonym">Curculio oryzae</name>
    <dbReference type="NCBI Taxonomy" id="7048"/>
    <lineage>
        <taxon>Eukaryota</taxon>
        <taxon>Metazoa</taxon>
        <taxon>Ecdysozoa</taxon>
        <taxon>Arthropoda</taxon>
        <taxon>Hexapoda</taxon>
        <taxon>Insecta</taxon>
        <taxon>Pterygota</taxon>
        <taxon>Neoptera</taxon>
        <taxon>Endopterygota</taxon>
        <taxon>Coleoptera</taxon>
        <taxon>Polyphaga</taxon>
        <taxon>Cucujiformia</taxon>
        <taxon>Curculionidae</taxon>
        <taxon>Dryophthorinae</taxon>
        <taxon>Sitophilus</taxon>
    </lineage>
</organism>
<dbReference type="Proteomes" id="UP000504635">
    <property type="component" value="Unplaced"/>
</dbReference>
<evidence type="ECO:0000256" key="7">
    <source>
        <dbReference type="ARBA" id="ARBA00023242"/>
    </source>
</evidence>
<dbReference type="PANTHER" id="PTHR22930:SF269">
    <property type="entry name" value="NUCLEASE HARBI1-LIKE PROTEIN"/>
    <property type="match status" value="1"/>
</dbReference>
<evidence type="ECO:0000313" key="9">
    <source>
        <dbReference type="Proteomes" id="UP000504635"/>
    </source>
</evidence>
<keyword evidence="9" id="KW-1185">Reference proteome</keyword>
<gene>
    <name evidence="10" type="primary">LOC115885504</name>
</gene>
<keyword evidence="7" id="KW-0539">Nucleus</keyword>
<dbReference type="InParanoid" id="A0A6J2YBL2"/>
<dbReference type="GeneID" id="115885504"/>
<evidence type="ECO:0000256" key="5">
    <source>
        <dbReference type="ARBA" id="ARBA00022723"/>
    </source>
</evidence>
<dbReference type="PANTHER" id="PTHR22930">
    <property type="match status" value="1"/>
</dbReference>
<comment type="similarity">
    <text evidence="3">Belongs to the HARBI1 family.</text>
</comment>
<dbReference type="GO" id="GO:0016787">
    <property type="term" value="F:hydrolase activity"/>
    <property type="evidence" value="ECO:0007669"/>
    <property type="project" value="UniProtKB-KW"/>
</dbReference>
<evidence type="ECO:0000313" key="10">
    <source>
        <dbReference type="RefSeq" id="XP_030760310.1"/>
    </source>
</evidence>
<evidence type="ECO:0000256" key="2">
    <source>
        <dbReference type="ARBA" id="ARBA00004123"/>
    </source>
</evidence>
<keyword evidence="5" id="KW-0479">Metal-binding</keyword>
<comment type="cofactor">
    <cofactor evidence="1">
        <name>a divalent metal cation</name>
        <dbReference type="ChEBI" id="CHEBI:60240"/>
    </cofactor>
</comment>
<reference evidence="10" key="1">
    <citation type="submission" date="2025-08" db="UniProtKB">
        <authorList>
            <consortium name="RefSeq"/>
        </authorList>
    </citation>
    <scope>IDENTIFICATION</scope>
    <source>
        <tissue evidence="10">Gonads</tissue>
    </source>
</reference>
<dbReference type="GO" id="GO:0004518">
    <property type="term" value="F:nuclease activity"/>
    <property type="evidence" value="ECO:0007669"/>
    <property type="project" value="UniProtKB-KW"/>
</dbReference>
<evidence type="ECO:0000256" key="1">
    <source>
        <dbReference type="ARBA" id="ARBA00001968"/>
    </source>
</evidence>